<dbReference type="SUPFAM" id="SSF48452">
    <property type="entry name" value="TPR-like"/>
    <property type="match status" value="1"/>
</dbReference>
<proteinExistence type="predicted"/>
<keyword evidence="5" id="KW-1185">Reference proteome</keyword>
<dbReference type="SUPFAM" id="SSF46894">
    <property type="entry name" value="C-terminal effector domain of the bipartite response regulators"/>
    <property type="match status" value="1"/>
</dbReference>
<dbReference type="InterPro" id="IPR011990">
    <property type="entry name" value="TPR-like_helical_dom_sf"/>
</dbReference>
<reference evidence="4 5" key="1">
    <citation type="journal article" date="2019" name="Int. J. Syst. Evol. Microbiol.">
        <title>The Global Catalogue of Microorganisms (GCM) 10K type strain sequencing project: providing services to taxonomists for standard genome sequencing and annotation.</title>
        <authorList>
            <consortium name="The Broad Institute Genomics Platform"/>
            <consortium name="The Broad Institute Genome Sequencing Center for Infectious Disease"/>
            <person name="Wu L."/>
            <person name="Ma J."/>
        </authorList>
    </citation>
    <scope>NUCLEOTIDE SEQUENCE [LARGE SCALE GENOMIC DNA]</scope>
    <source>
        <strain evidence="4 5">JCM 16021</strain>
    </source>
</reference>
<dbReference type="InterPro" id="IPR000792">
    <property type="entry name" value="Tscrpt_reg_LuxR_C"/>
</dbReference>
<dbReference type="PANTHER" id="PTHR16305">
    <property type="entry name" value="TESTICULAR SOLUBLE ADENYLYL CYCLASE"/>
    <property type="match status" value="1"/>
</dbReference>
<organism evidence="4 5">
    <name type="scientific">Nocardioides bigeumensis</name>
    <dbReference type="NCBI Taxonomy" id="433657"/>
    <lineage>
        <taxon>Bacteria</taxon>
        <taxon>Bacillati</taxon>
        <taxon>Actinomycetota</taxon>
        <taxon>Actinomycetes</taxon>
        <taxon>Propionibacteriales</taxon>
        <taxon>Nocardioidaceae</taxon>
        <taxon>Nocardioides</taxon>
    </lineage>
</organism>
<dbReference type="InterPro" id="IPR027417">
    <property type="entry name" value="P-loop_NTPase"/>
</dbReference>
<dbReference type="SUPFAM" id="SSF52540">
    <property type="entry name" value="P-loop containing nucleoside triphosphate hydrolases"/>
    <property type="match status" value="1"/>
</dbReference>
<evidence type="ECO:0000313" key="5">
    <source>
        <dbReference type="Proteomes" id="UP001500575"/>
    </source>
</evidence>
<keyword evidence="1" id="KW-0547">Nucleotide-binding</keyword>
<evidence type="ECO:0000256" key="1">
    <source>
        <dbReference type="ARBA" id="ARBA00022741"/>
    </source>
</evidence>
<evidence type="ECO:0000313" key="4">
    <source>
        <dbReference type="EMBL" id="GAA2123116.1"/>
    </source>
</evidence>
<evidence type="ECO:0000259" key="3">
    <source>
        <dbReference type="PROSITE" id="PS50043"/>
    </source>
</evidence>
<sequence>MTLTATRPTIYAGLVRLLERDHELGVIRSALAAASRGEGGGVAVSGEPGAGKSTLIGAAATDPVGLRVVRGGCDPLRTPRPLGPFLDTASELDIELLAGDEALTTVCEKVYDALRATPTLLVVEDLHWVDAASVEVLRFLTHRSGSLPLALVVSYRDHEIGPRHPARALLGDLARDDGFTTLALDPLSIGAVEQLVAGTALAADQVHQVTGGNPFFVAEVVKDPDRPLPASVRDAVLARAADLDDADLDVLQLVAAAPDRLVDRVLPALGVDLPTLRRLQETGLLDRARGGLVFRHELARQAVETTVPAGGSADLHARLLAAMERVGMDEPAVLTHHAVAAHDRERAFRYARAAADDAVRAAAHTEAAAFLETALDHLVTDDPRERAELTLELAFQLYMTSRLREAIDHVESTMTLWESADDAAGLAAAHEMVAVFEYYNARAEQARSHADHASDLARSAAPEDLVFGSAQATRGYLAYRRGEYDRALQWNDDASRVAVRMGDDQLTLRSRFLHAASDLAKGSGDARAQLADWIEAARSLDLDELASTGYSNLVSLDVEQRRFRAAENVLGESLPFTVEKDIPICRHWQTGVRSRLHFSQGHWSAALEDAGAVLIDDGMPLAMVWPLLVSALVPLRRGEAGPELALDEAADLAARIGEPMMRIPVHTARVESAWTTGDPDPHVGEGTPDVLASYDGDPALSWAVGDLVVWLRRLGLPTPVPDPERLPEPYRLSLSGRHDEAAAWWHRTGDPFAEAMAWGDSEDPAHRSRGVELLDRLGAVGTADRRRAELRRDGIATAPAKPRASTRANPGGLTNRQLDVARLVARGFTNAEIAERLYISPKTTDHHVSAVLMKLGLGNRRQVVVRADELGLA</sequence>
<dbReference type="InterPro" id="IPR016032">
    <property type="entry name" value="Sig_transdc_resp-reg_C-effctor"/>
</dbReference>
<accession>A0ABN2Y7K6</accession>
<dbReference type="EMBL" id="BAAAQQ010000011">
    <property type="protein sequence ID" value="GAA2123116.1"/>
    <property type="molecule type" value="Genomic_DNA"/>
</dbReference>
<dbReference type="PRINTS" id="PR00038">
    <property type="entry name" value="HTHLUXR"/>
</dbReference>
<evidence type="ECO:0000256" key="2">
    <source>
        <dbReference type="ARBA" id="ARBA00022840"/>
    </source>
</evidence>
<dbReference type="Proteomes" id="UP001500575">
    <property type="component" value="Unassembled WGS sequence"/>
</dbReference>
<feature type="domain" description="HTH luxR-type" evidence="3">
    <location>
        <begin position="806"/>
        <end position="871"/>
    </location>
</feature>
<dbReference type="InterPro" id="IPR036388">
    <property type="entry name" value="WH-like_DNA-bd_sf"/>
</dbReference>
<gene>
    <name evidence="4" type="ORF">GCM10009843_18640</name>
</gene>
<dbReference type="PANTHER" id="PTHR16305:SF35">
    <property type="entry name" value="TRANSCRIPTIONAL ACTIVATOR DOMAIN"/>
    <property type="match status" value="1"/>
</dbReference>
<dbReference type="CDD" id="cd06170">
    <property type="entry name" value="LuxR_C_like"/>
    <property type="match status" value="1"/>
</dbReference>
<dbReference type="Pfam" id="PF13191">
    <property type="entry name" value="AAA_16"/>
    <property type="match status" value="1"/>
</dbReference>
<dbReference type="InterPro" id="IPR041664">
    <property type="entry name" value="AAA_16"/>
</dbReference>
<dbReference type="Gene3D" id="1.25.40.10">
    <property type="entry name" value="Tetratricopeptide repeat domain"/>
    <property type="match status" value="1"/>
</dbReference>
<dbReference type="Pfam" id="PF00196">
    <property type="entry name" value="GerE"/>
    <property type="match status" value="1"/>
</dbReference>
<comment type="caution">
    <text evidence="4">The sequence shown here is derived from an EMBL/GenBank/DDBJ whole genome shotgun (WGS) entry which is preliminary data.</text>
</comment>
<dbReference type="SMART" id="SM00421">
    <property type="entry name" value="HTH_LUXR"/>
    <property type="match status" value="1"/>
</dbReference>
<dbReference type="Gene3D" id="1.10.10.10">
    <property type="entry name" value="Winged helix-like DNA-binding domain superfamily/Winged helix DNA-binding domain"/>
    <property type="match status" value="1"/>
</dbReference>
<protein>
    <submittedName>
        <fullName evidence="4">AAA family ATPase</fullName>
    </submittedName>
</protein>
<keyword evidence="2" id="KW-0067">ATP-binding</keyword>
<name>A0ABN2Y7K6_9ACTN</name>
<dbReference type="PROSITE" id="PS50043">
    <property type="entry name" value="HTH_LUXR_2"/>
    <property type="match status" value="1"/>
</dbReference>